<keyword evidence="3" id="KW-0804">Transcription</keyword>
<gene>
    <name evidence="6" type="ORF">JIG36_09030</name>
</gene>
<dbReference type="PRINTS" id="PR00455">
    <property type="entry name" value="HTHTETR"/>
</dbReference>
<evidence type="ECO:0000313" key="7">
    <source>
        <dbReference type="Proteomes" id="UP000632138"/>
    </source>
</evidence>
<dbReference type="PANTHER" id="PTHR30055">
    <property type="entry name" value="HTH-TYPE TRANSCRIPTIONAL REGULATOR RUTR"/>
    <property type="match status" value="1"/>
</dbReference>
<evidence type="ECO:0000313" key="6">
    <source>
        <dbReference type="EMBL" id="MBM2615695.1"/>
    </source>
</evidence>
<dbReference type="SUPFAM" id="SSF48498">
    <property type="entry name" value="Tetracyclin repressor-like, C-terminal domain"/>
    <property type="match status" value="1"/>
</dbReference>
<dbReference type="InterPro" id="IPR009057">
    <property type="entry name" value="Homeodomain-like_sf"/>
</dbReference>
<sequence length="194" mass="20486">MSTGRPRDPEVDRRIARAALDLFGDAGWAGFAMETVARRAGVGKASLYLRWSSKEALLTDALTSSLPHVSDVDTGTLHGDLVELATQILDVYAGPSSRAALRLQLEAAKIPGIAEHYAATREAQILAARGIVRRGIARGELPAATSVTLLLNTVIGGAMMHALTTPPEKRPALAGDTGTHARRLVDFLLTTVAA</sequence>
<dbReference type="RefSeq" id="WP_203375555.1">
    <property type="nucleotide sequence ID" value="NZ_JAENHP010000002.1"/>
</dbReference>
<evidence type="ECO:0000259" key="5">
    <source>
        <dbReference type="PROSITE" id="PS50977"/>
    </source>
</evidence>
<keyword evidence="2 4" id="KW-0238">DNA-binding</keyword>
<protein>
    <submittedName>
        <fullName evidence="6">TetR/AcrR family transcriptional regulator</fullName>
    </submittedName>
</protein>
<evidence type="ECO:0000256" key="3">
    <source>
        <dbReference type="ARBA" id="ARBA00023163"/>
    </source>
</evidence>
<dbReference type="SUPFAM" id="SSF46689">
    <property type="entry name" value="Homeodomain-like"/>
    <property type="match status" value="1"/>
</dbReference>
<accession>A0ABS2A7I8</accession>
<dbReference type="Gene3D" id="1.10.357.10">
    <property type="entry name" value="Tetracycline Repressor, domain 2"/>
    <property type="match status" value="1"/>
</dbReference>
<evidence type="ECO:0000256" key="1">
    <source>
        <dbReference type="ARBA" id="ARBA00023015"/>
    </source>
</evidence>
<dbReference type="PANTHER" id="PTHR30055:SF148">
    <property type="entry name" value="TETR-FAMILY TRANSCRIPTIONAL REGULATOR"/>
    <property type="match status" value="1"/>
</dbReference>
<dbReference type="InterPro" id="IPR036271">
    <property type="entry name" value="Tet_transcr_reg_TetR-rel_C_sf"/>
</dbReference>
<dbReference type="Pfam" id="PF00440">
    <property type="entry name" value="TetR_N"/>
    <property type="match status" value="1"/>
</dbReference>
<dbReference type="Proteomes" id="UP000632138">
    <property type="component" value="Unassembled WGS sequence"/>
</dbReference>
<reference evidence="6 7" key="1">
    <citation type="submission" date="2021-01" db="EMBL/GenBank/DDBJ databases">
        <title>Actinoplanes sp. nov. LDG1-06 isolated from lichen.</title>
        <authorList>
            <person name="Saeng-In P."/>
            <person name="Phongsopitanun W."/>
            <person name="Kanchanasin P."/>
            <person name="Yuki M."/>
            <person name="Kudo T."/>
            <person name="Ohkuma M."/>
            <person name="Tanasupawat S."/>
        </authorList>
    </citation>
    <scope>NUCLEOTIDE SEQUENCE [LARGE SCALE GENOMIC DNA]</scope>
    <source>
        <strain evidence="6 7">LDG1-06</strain>
    </source>
</reference>
<comment type="caution">
    <text evidence="6">The sequence shown here is derived from an EMBL/GenBank/DDBJ whole genome shotgun (WGS) entry which is preliminary data.</text>
</comment>
<name>A0ABS2A7I8_9ACTN</name>
<proteinExistence type="predicted"/>
<dbReference type="Pfam" id="PF16859">
    <property type="entry name" value="TetR_C_11"/>
    <property type="match status" value="1"/>
</dbReference>
<dbReference type="Gene3D" id="1.10.10.60">
    <property type="entry name" value="Homeodomain-like"/>
    <property type="match status" value="1"/>
</dbReference>
<feature type="domain" description="HTH tetR-type" evidence="5">
    <location>
        <begin position="9"/>
        <end position="69"/>
    </location>
</feature>
<dbReference type="InterPro" id="IPR001647">
    <property type="entry name" value="HTH_TetR"/>
</dbReference>
<dbReference type="InterPro" id="IPR050109">
    <property type="entry name" value="HTH-type_TetR-like_transc_reg"/>
</dbReference>
<evidence type="ECO:0000256" key="4">
    <source>
        <dbReference type="PROSITE-ProRule" id="PRU00335"/>
    </source>
</evidence>
<keyword evidence="1" id="KW-0805">Transcription regulation</keyword>
<dbReference type="PROSITE" id="PS50977">
    <property type="entry name" value="HTH_TETR_2"/>
    <property type="match status" value="1"/>
</dbReference>
<dbReference type="EMBL" id="JAENHP010000002">
    <property type="protein sequence ID" value="MBM2615695.1"/>
    <property type="molecule type" value="Genomic_DNA"/>
</dbReference>
<dbReference type="InterPro" id="IPR011075">
    <property type="entry name" value="TetR_C"/>
</dbReference>
<evidence type="ECO:0000256" key="2">
    <source>
        <dbReference type="ARBA" id="ARBA00023125"/>
    </source>
</evidence>
<feature type="DNA-binding region" description="H-T-H motif" evidence="4">
    <location>
        <begin position="32"/>
        <end position="51"/>
    </location>
</feature>
<keyword evidence="7" id="KW-1185">Reference proteome</keyword>
<organism evidence="6 7">
    <name type="scientific">Paractinoplanes ovalisporus</name>
    <dbReference type="NCBI Taxonomy" id="2810368"/>
    <lineage>
        <taxon>Bacteria</taxon>
        <taxon>Bacillati</taxon>
        <taxon>Actinomycetota</taxon>
        <taxon>Actinomycetes</taxon>
        <taxon>Micromonosporales</taxon>
        <taxon>Micromonosporaceae</taxon>
        <taxon>Paractinoplanes</taxon>
    </lineage>
</organism>